<dbReference type="RefSeq" id="WP_073280196.1">
    <property type="nucleotide sequence ID" value="NZ_FRAC01000040.1"/>
</dbReference>
<keyword evidence="4" id="KW-0689">Ribosomal protein</keyword>
<dbReference type="STRING" id="1121322.SAMN02745136_05292"/>
<evidence type="ECO:0000313" key="4">
    <source>
        <dbReference type="EMBL" id="SHL60466.1"/>
    </source>
</evidence>
<dbReference type="SUPFAM" id="SSF55729">
    <property type="entry name" value="Acyl-CoA N-acyltransferases (Nat)"/>
    <property type="match status" value="1"/>
</dbReference>
<dbReference type="InterPro" id="IPR050680">
    <property type="entry name" value="YpeA/RimI_acetyltransf"/>
</dbReference>
<dbReference type="InterPro" id="IPR000182">
    <property type="entry name" value="GNAT_dom"/>
</dbReference>
<gene>
    <name evidence="4" type="ORF">SAMN02745136_05292</name>
</gene>
<dbReference type="PANTHER" id="PTHR43420:SF47">
    <property type="entry name" value="N-ACETYLTRANSFERASE DOMAIN-CONTAINING PROTEIN"/>
    <property type="match status" value="1"/>
</dbReference>
<keyword evidence="4" id="KW-0687">Ribonucleoprotein</keyword>
<dbReference type="GO" id="GO:0005840">
    <property type="term" value="C:ribosome"/>
    <property type="evidence" value="ECO:0007669"/>
    <property type="project" value="UniProtKB-KW"/>
</dbReference>
<evidence type="ECO:0000259" key="3">
    <source>
        <dbReference type="PROSITE" id="PS51186"/>
    </source>
</evidence>
<keyword evidence="5" id="KW-1185">Reference proteome</keyword>
<protein>
    <submittedName>
        <fullName evidence="4">Ribosomal protein S18 acetylase RimI</fullName>
    </submittedName>
</protein>
<dbReference type="Pfam" id="PF00583">
    <property type="entry name" value="Acetyltransf_1"/>
    <property type="match status" value="2"/>
</dbReference>
<keyword evidence="1" id="KW-0808">Transferase</keyword>
<dbReference type="CDD" id="cd04301">
    <property type="entry name" value="NAT_SF"/>
    <property type="match status" value="2"/>
</dbReference>
<sequence>MTYADSETIVMKNNITEEDYKELCSLEKLCKEENINLKLELPYKLSLLESKTGAFPTPSCMKEYFYYSGNALVSYLGICSFGGNIYEVNGLTHPDYRKRGLFKRLYQHAAKECKSFEKNKLLLLTDGNSSSGIGFIESVGGVYAFTESRMTLSSADYSNYPFDRESIGKKVLLREASAKDAALIHEYDRVLYADEEEEEADTLDERSLTSMQNTYLIEGKGITLGKIRIEMQEEEAFIYGFGILPEYRGQGYGKAALREALHIIFEKGCKAAALDVETKNDRALSIYTGNGFHPVSAMKYYEVCL</sequence>
<keyword evidence="2" id="KW-0012">Acyltransferase</keyword>
<reference evidence="4 5" key="1">
    <citation type="submission" date="2016-11" db="EMBL/GenBank/DDBJ databases">
        <authorList>
            <person name="Jaros S."/>
            <person name="Januszkiewicz K."/>
            <person name="Wedrychowicz H."/>
        </authorList>
    </citation>
    <scope>NUCLEOTIDE SEQUENCE [LARGE SCALE GENOMIC DNA]</scope>
    <source>
        <strain evidence="4 5">DSM 15929</strain>
    </source>
</reference>
<dbReference type="Proteomes" id="UP000184386">
    <property type="component" value="Unassembled WGS sequence"/>
</dbReference>
<feature type="domain" description="N-acetyltransferase" evidence="3">
    <location>
        <begin position="10"/>
        <end position="174"/>
    </location>
</feature>
<evidence type="ECO:0000256" key="1">
    <source>
        <dbReference type="ARBA" id="ARBA00022679"/>
    </source>
</evidence>
<dbReference type="Gene3D" id="3.40.630.30">
    <property type="match status" value="2"/>
</dbReference>
<dbReference type="EMBL" id="FRAC01000040">
    <property type="protein sequence ID" value="SHL60466.1"/>
    <property type="molecule type" value="Genomic_DNA"/>
</dbReference>
<dbReference type="PANTHER" id="PTHR43420">
    <property type="entry name" value="ACETYLTRANSFERASE"/>
    <property type="match status" value="1"/>
</dbReference>
<evidence type="ECO:0000313" key="5">
    <source>
        <dbReference type="Proteomes" id="UP000184386"/>
    </source>
</evidence>
<evidence type="ECO:0000256" key="2">
    <source>
        <dbReference type="ARBA" id="ARBA00023315"/>
    </source>
</evidence>
<dbReference type="PROSITE" id="PS51186">
    <property type="entry name" value="GNAT"/>
    <property type="match status" value="2"/>
</dbReference>
<accession>A0A1M7BZZ6</accession>
<dbReference type="GO" id="GO:0016747">
    <property type="term" value="F:acyltransferase activity, transferring groups other than amino-acyl groups"/>
    <property type="evidence" value="ECO:0007669"/>
    <property type="project" value="InterPro"/>
</dbReference>
<dbReference type="InterPro" id="IPR016181">
    <property type="entry name" value="Acyl_CoA_acyltransferase"/>
</dbReference>
<proteinExistence type="predicted"/>
<dbReference type="OrthoDB" id="7163760at2"/>
<feature type="domain" description="N-acetyltransferase" evidence="3">
    <location>
        <begin position="171"/>
        <end position="305"/>
    </location>
</feature>
<dbReference type="AlphaFoldDB" id="A0A1M7BZZ6"/>
<organism evidence="4 5">
    <name type="scientific">Anaerocolumna jejuensis DSM 15929</name>
    <dbReference type="NCBI Taxonomy" id="1121322"/>
    <lineage>
        <taxon>Bacteria</taxon>
        <taxon>Bacillati</taxon>
        <taxon>Bacillota</taxon>
        <taxon>Clostridia</taxon>
        <taxon>Lachnospirales</taxon>
        <taxon>Lachnospiraceae</taxon>
        <taxon>Anaerocolumna</taxon>
    </lineage>
</organism>
<name>A0A1M7BZZ6_9FIRM</name>